<feature type="transmembrane region" description="Helical" evidence="1">
    <location>
        <begin position="183"/>
        <end position="202"/>
    </location>
</feature>
<accession>A0ABS1BMH6</accession>
<feature type="transmembrane region" description="Helical" evidence="1">
    <location>
        <begin position="153"/>
        <end position="176"/>
    </location>
</feature>
<feature type="transmembrane region" description="Helical" evidence="1">
    <location>
        <begin position="109"/>
        <end position="133"/>
    </location>
</feature>
<keyword evidence="1" id="KW-0472">Membrane</keyword>
<name>A0ABS1BMH6_9SPHI</name>
<proteinExistence type="predicted"/>
<reference evidence="2 3" key="1">
    <citation type="submission" date="2020-12" db="EMBL/GenBank/DDBJ databases">
        <title>Bacterial novel species Pedobacter sp. SD-b isolated from soil.</title>
        <authorList>
            <person name="Jung H.-Y."/>
        </authorList>
    </citation>
    <scope>NUCLEOTIDE SEQUENCE [LARGE SCALE GENOMIC DNA]</scope>
    <source>
        <strain evidence="2 3">SD-b</strain>
    </source>
</reference>
<dbReference type="Proteomes" id="UP000660024">
    <property type="component" value="Unassembled WGS sequence"/>
</dbReference>
<keyword evidence="1" id="KW-0812">Transmembrane</keyword>
<feature type="transmembrane region" description="Helical" evidence="1">
    <location>
        <begin position="383"/>
        <end position="399"/>
    </location>
</feature>
<feature type="transmembrane region" description="Helical" evidence="1">
    <location>
        <begin position="238"/>
        <end position="256"/>
    </location>
</feature>
<protein>
    <submittedName>
        <fullName evidence="2">Oligosaccharide repeat unit polymerase</fullName>
    </submittedName>
</protein>
<keyword evidence="3" id="KW-1185">Reference proteome</keyword>
<sequence>MEWYSFGLLLADNIALFLKIFAASLIIYTIIFKRLYISVLDPIVFTLLFSVFGFTVVWFLYFTKQILTFYLISYLLTQIAFFIGLFSFKSLSKTSLLSKTKIIKLKNETLFLNLLFIISSTLYILLCISTYFLVGVPLFMDSHVDIYSNSGGLGFLGRFIDVLKPTSIFLLIILLFDSLKLNLFTLYKFFFLICIIIFSVLSGSKSEFIKIGLIFFCFLILNANKYHSYFNKLRKYEIGLFITAFLIIISVIMVQGNTKDTVSLNDSLFSLYFRMVSSGDTYFFAYPNGAIESINGNKPFLMLFGDFFGALRFIPRESLPEPLGITLFNLYLKADYAAGPNPRHNVLGYVYFGFYGSIVFSFCIGFLLSFFRNKLFFTLRKNISGQLIFVLVYLNLVVLETDTPMALSGIGNILITLPILLAITFPVFLILTTSVKKQHILC</sequence>
<feature type="transmembrane region" description="Helical" evidence="1">
    <location>
        <begin position="43"/>
        <end position="61"/>
    </location>
</feature>
<organism evidence="2 3">
    <name type="scientific">Pedobacter segetis</name>
    <dbReference type="NCBI Taxonomy" id="2793069"/>
    <lineage>
        <taxon>Bacteria</taxon>
        <taxon>Pseudomonadati</taxon>
        <taxon>Bacteroidota</taxon>
        <taxon>Sphingobacteriia</taxon>
        <taxon>Sphingobacteriales</taxon>
        <taxon>Sphingobacteriaceae</taxon>
        <taxon>Pedobacter</taxon>
    </lineage>
</organism>
<gene>
    <name evidence="2" type="ORF">I5M32_14085</name>
</gene>
<evidence type="ECO:0000256" key="1">
    <source>
        <dbReference type="SAM" id="Phobius"/>
    </source>
</evidence>
<feature type="transmembrane region" description="Helical" evidence="1">
    <location>
        <begin position="349"/>
        <end position="371"/>
    </location>
</feature>
<feature type="transmembrane region" description="Helical" evidence="1">
    <location>
        <begin position="405"/>
        <end position="431"/>
    </location>
</feature>
<evidence type="ECO:0000313" key="2">
    <source>
        <dbReference type="EMBL" id="MBK0384095.1"/>
    </source>
</evidence>
<comment type="caution">
    <text evidence="2">The sequence shown here is derived from an EMBL/GenBank/DDBJ whole genome shotgun (WGS) entry which is preliminary data.</text>
</comment>
<keyword evidence="1" id="KW-1133">Transmembrane helix</keyword>
<dbReference type="RefSeq" id="WP_200587493.1">
    <property type="nucleotide sequence ID" value="NZ_JAEHFY010000022.1"/>
</dbReference>
<feature type="transmembrane region" description="Helical" evidence="1">
    <location>
        <begin position="208"/>
        <end position="226"/>
    </location>
</feature>
<feature type="transmembrane region" description="Helical" evidence="1">
    <location>
        <begin position="6"/>
        <end position="31"/>
    </location>
</feature>
<dbReference type="EMBL" id="JAEHFY010000022">
    <property type="protein sequence ID" value="MBK0384095.1"/>
    <property type="molecule type" value="Genomic_DNA"/>
</dbReference>
<feature type="transmembrane region" description="Helical" evidence="1">
    <location>
        <begin position="67"/>
        <end position="88"/>
    </location>
</feature>
<evidence type="ECO:0000313" key="3">
    <source>
        <dbReference type="Proteomes" id="UP000660024"/>
    </source>
</evidence>